<sequence length="285" mass="31875">MDLFLYNPTYQIWICTAPRCQYAISPASLIHHLRTRHRSCRGVATPALRQAVLDTMHQQPWIDPEQEIVRLPPASSPPIPGLPVFQGYGCPHCGYICRSSETIKKHRRENRQDQDGRWGRGRHSVAQYQARIRNRLADRPVSCQRFFPTRTGSQFFEVTCSNSMCSSSDADDDDDDDGRRMIKDSAALKTPAAIIRARVNQALQDGQTAIELEDGRVPVVDPHPTAVSPWLELTRWPDYLRGQDLAAVALLGCMPDPSTEALNQKGWAAKGLIPLGLLKILSLIG</sequence>
<dbReference type="Proteomes" id="UP001194746">
    <property type="component" value="Unassembled WGS sequence"/>
</dbReference>
<dbReference type="AlphaFoldDB" id="A0AAD4CA10"/>
<proteinExistence type="predicted"/>
<accession>A0AAD4CA10</accession>
<gene>
    <name evidence="1" type="ORF">FE257_005953</name>
</gene>
<name>A0AAD4CA10_ASPNN</name>
<evidence type="ECO:0000313" key="2">
    <source>
        <dbReference type="Proteomes" id="UP001194746"/>
    </source>
</evidence>
<dbReference type="Pfam" id="PF12013">
    <property type="entry name" value="OrsD"/>
    <property type="match status" value="1"/>
</dbReference>
<reference evidence="1" key="1">
    <citation type="journal article" date="2019" name="Beilstein J. Org. Chem.">
        <title>Nanangenines: drimane sesquiterpenoids as the dominant metabolite cohort of a novel Australian fungus, Aspergillus nanangensis.</title>
        <authorList>
            <person name="Lacey H.J."/>
            <person name="Gilchrist C.L.M."/>
            <person name="Crombie A."/>
            <person name="Kalaitzis J.A."/>
            <person name="Vuong D."/>
            <person name="Rutledge P.J."/>
            <person name="Turner P."/>
            <person name="Pitt J.I."/>
            <person name="Lacey E."/>
            <person name="Chooi Y.H."/>
            <person name="Piggott A.M."/>
        </authorList>
    </citation>
    <scope>NUCLEOTIDE SEQUENCE</scope>
    <source>
        <strain evidence="1">MST-FP2251</strain>
    </source>
</reference>
<reference evidence="1" key="2">
    <citation type="submission" date="2020-02" db="EMBL/GenBank/DDBJ databases">
        <authorList>
            <person name="Gilchrist C.L.M."/>
            <person name="Chooi Y.-H."/>
        </authorList>
    </citation>
    <scope>NUCLEOTIDE SEQUENCE</scope>
    <source>
        <strain evidence="1">MST-FP2251</strain>
    </source>
</reference>
<keyword evidence="2" id="KW-1185">Reference proteome</keyword>
<evidence type="ECO:0008006" key="3">
    <source>
        <dbReference type="Google" id="ProtNLM"/>
    </source>
</evidence>
<protein>
    <recommendedName>
        <fullName evidence="3">C2H2-type domain-containing protein</fullName>
    </recommendedName>
</protein>
<organism evidence="1 2">
    <name type="scientific">Aspergillus nanangensis</name>
    <dbReference type="NCBI Taxonomy" id="2582783"/>
    <lineage>
        <taxon>Eukaryota</taxon>
        <taxon>Fungi</taxon>
        <taxon>Dikarya</taxon>
        <taxon>Ascomycota</taxon>
        <taxon>Pezizomycotina</taxon>
        <taxon>Eurotiomycetes</taxon>
        <taxon>Eurotiomycetidae</taxon>
        <taxon>Eurotiales</taxon>
        <taxon>Aspergillaceae</taxon>
        <taxon>Aspergillus</taxon>
        <taxon>Aspergillus subgen. Circumdati</taxon>
    </lineage>
</organism>
<evidence type="ECO:0000313" key="1">
    <source>
        <dbReference type="EMBL" id="KAF9882619.1"/>
    </source>
</evidence>
<dbReference type="EMBL" id="VCAU01000261">
    <property type="protein sequence ID" value="KAF9882619.1"/>
    <property type="molecule type" value="Genomic_DNA"/>
</dbReference>
<dbReference type="InterPro" id="IPR022698">
    <property type="entry name" value="OrsD"/>
</dbReference>
<comment type="caution">
    <text evidence="1">The sequence shown here is derived from an EMBL/GenBank/DDBJ whole genome shotgun (WGS) entry which is preliminary data.</text>
</comment>